<dbReference type="Gene3D" id="3.30.70.1060">
    <property type="entry name" value="Dimeric alpha+beta barrel"/>
    <property type="match status" value="1"/>
</dbReference>
<dbReference type="Pfam" id="PF03795">
    <property type="entry name" value="YCII"/>
    <property type="match status" value="1"/>
</dbReference>
<name>A0ABP9LFE6_9RHOB</name>
<dbReference type="SUPFAM" id="SSF54909">
    <property type="entry name" value="Dimeric alpha+beta barrel"/>
    <property type="match status" value="1"/>
</dbReference>
<dbReference type="PANTHER" id="PTHR33606:SF3">
    <property type="entry name" value="PROTEIN YCII"/>
    <property type="match status" value="1"/>
</dbReference>
<evidence type="ECO:0000313" key="4">
    <source>
        <dbReference type="Proteomes" id="UP001499910"/>
    </source>
</evidence>
<proteinExistence type="inferred from homology"/>
<dbReference type="EMBL" id="BAABHW010000004">
    <property type="protein sequence ID" value="GAA5077402.1"/>
    <property type="molecule type" value="Genomic_DNA"/>
</dbReference>
<dbReference type="InterPro" id="IPR011008">
    <property type="entry name" value="Dimeric_a/b-barrel"/>
</dbReference>
<sequence>MPYMIETWDKDGHHDLRLEVRDRHLAYLDAHEQSLLACGAKLSDDGSFASGGLYLLDVDDRDEAQSFIQNDPFHEAGLFQRVEVTRWRKAYLAGKREI</sequence>
<protein>
    <submittedName>
        <fullName evidence="3">YciI family protein</fullName>
    </submittedName>
</protein>
<dbReference type="Proteomes" id="UP001499910">
    <property type="component" value="Unassembled WGS sequence"/>
</dbReference>
<dbReference type="InterPro" id="IPR005545">
    <property type="entry name" value="YCII"/>
</dbReference>
<feature type="domain" description="YCII-related" evidence="2">
    <location>
        <begin position="1"/>
        <end position="88"/>
    </location>
</feature>
<dbReference type="PANTHER" id="PTHR33606">
    <property type="entry name" value="PROTEIN YCII"/>
    <property type="match status" value="1"/>
</dbReference>
<gene>
    <name evidence="3" type="ORF">GCM10023209_27590</name>
</gene>
<accession>A0ABP9LFE6</accession>
<evidence type="ECO:0000259" key="2">
    <source>
        <dbReference type="Pfam" id="PF03795"/>
    </source>
</evidence>
<organism evidence="3 4">
    <name type="scientific">[Roseibacterium] beibuensis</name>
    <dbReference type="NCBI Taxonomy" id="1193142"/>
    <lineage>
        <taxon>Bacteria</taxon>
        <taxon>Pseudomonadati</taxon>
        <taxon>Pseudomonadota</taxon>
        <taxon>Alphaproteobacteria</taxon>
        <taxon>Rhodobacterales</taxon>
        <taxon>Roseobacteraceae</taxon>
        <taxon>Roseicyclus</taxon>
    </lineage>
</organism>
<comment type="caution">
    <text evidence="3">The sequence shown here is derived from an EMBL/GenBank/DDBJ whole genome shotgun (WGS) entry which is preliminary data.</text>
</comment>
<dbReference type="InterPro" id="IPR051807">
    <property type="entry name" value="Sec-metab_biosynth-assoc"/>
</dbReference>
<evidence type="ECO:0000313" key="3">
    <source>
        <dbReference type="EMBL" id="GAA5077402.1"/>
    </source>
</evidence>
<reference evidence="4" key="1">
    <citation type="journal article" date="2019" name="Int. J. Syst. Evol. Microbiol.">
        <title>The Global Catalogue of Microorganisms (GCM) 10K type strain sequencing project: providing services to taxonomists for standard genome sequencing and annotation.</title>
        <authorList>
            <consortium name="The Broad Institute Genomics Platform"/>
            <consortium name="The Broad Institute Genome Sequencing Center for Infectious Disease"/>
            <person name="Wu L."/>
            <person name="Ma J."/>
        </authorList>
    </citation>
    <scope>NUCLEOTIDE SEQUENCE [LARGE SCALE GENOMIC DNA]</scope>
    <source>
        <strain evidence="4">JCM 18015</strain>
    </source>
</reference>
<evidence type="ECO:0000256" key="1">
    <source>
        <dbReference type="ARBA" id="ARBA00007689"/>
    </source>
</evidence>
<dbReference type="RefSeq" id="WP_345229512.1">
    <property type="nucleotide sequence ID" value="NZ_BAABHW010000004.1"/>
</dbReference>
<comment type="similarity">
    <text evidence="1">Belongs to the YciI family.</text>
</comment>
<keyword evidence="4" id="KW-1185">Reference proteome</keyword>